<dbReference type="Proteomes" id="UP000053758">
    <property type="component" value="Unassembled WGS sequence"/>
</dbReference>
<dbReference type="Pfam" id="PF02826">
    <property type="entry name" value="2-Hacid_dh_C"/>
    <property type="match status" value="1"/>
</dbReference>
<dbReference type="PANTHER" id="PTHR10996">
    <property type="entry name" value="2-HYDROXYACID DEHYDROGENASE-RELATED"/>
    <property type="match status" value="1"/>
</dbReference>
<keyword evidence="1" id="KW-0560">Oxidoreductase</keyword>
<dbReference type="InterPro" id="IPR006140">
    <property type="entry name" value="D-isomer_DH_NAD-bd"/>
</dbReference>
<dbReference type="GeneID" id="26307031"/>
<evidence type="ECO:0000256" key="1">
    <source>
        <dbReference type="RuleBase" id="RU003719"/>
    </source>
</evidence>
<dbReference type="GO" id="GO:0005829">
    <property type="term" value="C:cytosol"/>
    <property type="evidence" value="ECO:0007669"/>
    <property type="project" value="TreeGrafter"/>
</dbReference>
<dbReference type="EMBL" id="DF830097">
    <property type="protein sequence ID" value="GAK67993.1"/>
    <property type="molecule type" value="Genomic_DNA"/>
</dbReference>
<dbReference type="PANTHER" id="PTHR10996:SF277">
    <property type="entry name" value="GLYOXYLATE REDUCTASE_HYDROXYPYRUVATE REDUCTASE"/>
    <property type="match status" value="1"/>
</dbReference>
<evidence type="ECO:0000313" key="2">
    <source>
        <dbReference type="EMBL" id="GAK67993.1"/>
    </source>
</evidence>
<evidence type="ECO:0000313" key="3">
    <source>
        <dbReference type="Proteomes" id="UP000053758"/>
    </source>
</evidence>
<dbReference type="RefSeq" id="XP_014653822.1">
    <property type="nucleotide sequence ID" value="XM_014798336.1"/>
</dbReference>
<dbReference type="GO" id="GO:0016618">
    <property type="term" value="F:hydroxypyruvate reductase [NAD(P)H] activity"/>
    <property type="evidence" value="ECO:0007669"/>
    <property type="project" value="TreeGrafter"/>
</dbReference>
<organism evidence="2 3">
    <name type="scientific">Pseudozyma antarctica</name>
    <name type="common">Yeast</name>
    <name type="synonym">Candida antarctica</name>
    <dbReference type="NCBI Taxonomy" id="84753"/>
    <lineage>
        <taxon>Eukaryota</taxon>
        <taxon>Fungi</taxon>
        <taxon>Dikarya</taxon>
        <taxon>Basidiomycota</taxon>
        <taxon>Ustilaginomycotina</taxon>
        <taxon>Ustilaginomycetes</taxon>
        <taxon>Ustilaginales</taxon>
        <taxon>Ustilaginaceae</taxon>
        <taxon>Moesziomyces</taxon>
    </lineage>
</organism>
<proteinExistence type="inferred from homology"/>
<dbReference type="SUPFAM" id="SSF51735">
    <property type="entry name" value="NAD(P)-binding Rossmann-fold domains"/>
    <property type="match status" value="1"/>
</dbReference>
<accession>A0A081CMU7</accession>
<dbReference type="InterPro" id="IPR006139">
    <property type="entry name" value="D-isomer_2_OHA_DH_cat_dom"/>
</dbReference>
<dbReference type="GO" id="GO:0030267">
    <property type="term" value="F:glyoxylate reductase (NADPH) activity"/>
    <property type="evidence" value="ECO:0007669"/>
    <property type="project" value="TreeGrafter"/>
</dbReference>
<comment type="similarity">
    <text evidence="1">Belongs to the D-isomer specific 2-hydroxyacid dehydrogenase family.</text>
</comment>
<dbReference type="InterPro" id="IPR036291">
    <property type="entry name" value="NAD(P)-bd_dom_sf"/>
</dbReference>
<sequence length="354" mass="37566">MPVPKILVCRTMPTSVLKAAAAAGKVELITRPDDEGEQAPSRDWVLSHLPGVSGAVICLSEHVDAEFLDAAGPSLKVVSTMSVGYDHIDLALVKSRGIRVGNTPGVLDDAVAELCLLLALMVTRQVPVALRTVQEGRWPSFPWTPTCFMGPSMAGKTIGFLGFGNISQSLANLLVPFKPKRLVYTTSRPRKFDAADGYFGSLVRGGFPVEGIAVENVDKMQLAEVADVVFVLVDLNPTTKHIVDKEFLAAMKTSAYVVNASRGGTVDTAALAEALRTNSIAGAGLDVIEGEPDIQASHPLLAPDCRDKVALLPHIGSGTTETRQAMADMTMNNVLGALGLRDEHGKEAVMDAEL</sequence>
<dbReference type="CDD" id="cd05301">
    <property type="entry name" value="GDH"/>
    <property type="match status" value="1"/>
</dbReference>
<dbReference type="Gene3D" id="3.40.50.720">
    <property type="entry name" value="NAD(P)-binding Rossmann-like Domain"/>
    <property type="match status" value="2"/>
</dbReference>
<name>A0A081CMU7_PSEA2</name>
<reference evidence="3" key="1">
    <citation type="journal article" date="2014" name="Genome Announc.">
        <title>Draft Genome Sequence of the Yeast Pseudozyma antarctica Type Strain JCM10317, a Producer of the Glycolipid Biosurfactants, Mannosylerythritol Lipids.</title>
        <authorList>
            <person name="Saika A."/>
            <person name="Koike H."/>
            <person name="Hori T."/>
            <person name="Fukuoka T."/>
            <person name="Sato S."/>
            <person name="Habe H."/>
            <person name="Kitamoto D."/>
            <person name="Morita T."/>
        </authorList>
    </citation>
    <scope>NUCLEOTIDE SEQUENCE [LARGE SCALE GENOMIC DNA]</scope>
    <source>
        <strain evidence="3">JCM 10317</strain>
    </source>
</reference>
<dbReference type="OrthoDB" id="9991913at2759"/>
<dbReference type="Pfam" id="PF00389">
    <property type="entry name" value="2-Hacid_dh"/>
    <property type="match status" value="1"/>
</dbReference>
<dbReference type="InterPro" id="IPR050223">
    <property type="entry name" value="D-isomer_2-hydroxyacid_DH"/>
</dbReference>
<dbReference type="AlphaFoldDB" id="A0A081CMU7"/>
<keyword evidence="3" id="KW-1185">Reference proteome</keyword>
<dbReference type="HOGENOM" id="CLU_019796_1_2_1"/>
<dbReference type="SUPFAM" id="SSF52283">
    <property type="entry name" value="Formate/glycerate dehydrogenase catalytic domain-like"/>
    <property type="match status" value="1"/>
</dbReference>
<protein>
    <submittedName>
        <fullName evidence="2">Glyoxylate reductase</fullName>
    </submittedName>
</protein>
<gene>
    <name evidence="2" type="ORF">PAN0_030c6223</name>
</gene>
<dbReference type="GO" id="GO:0051287">
    <property type="term" value="F:NAD binding"/>
    <property type="evidence" value="ECO:0007669"/>
    <property type="project" value="InterPro"/>
</dbReference>